<feature type="signal peptide" evidence="1">
    <location>
        <begin position="1"/>
        <end position="39"/>
    </location>
</feature>
<feature type="domain" description="Bulb-type lectin" evidence="2">
    <location>
        <begin position="152"/>
        <end position="257"/>
    </location>
</feature>
<dbReference type="EMBL" id="RBKS01000001">
    <property type="protein sequence ID" value="RKR73536.1"/>
    <property type="molecule type" value="Genomic_DNA"/>
</dbReference>
<feature type="domain" description="Bulb-type lectin" evidence="2">
    <location>
        <begin position="45"/>
        <end position="157"/>
    </location>
</feature>
<keyword evidence="4" id="KW-1185">Reference proteome</keyword>
<feature type="chain" id="PRO_5019851618" evidence="1">
    <location>
        <begin position="40"/>
        <end position="257"/>
    </location>
</feature>
<protein>
    <submittedName>
        <fullName evidence="3">D-mannose binding lectin</fullName>
    </submittedName>
</protein>
<accession>A0A495IEV1</accession>
<evidence type="ECO:0000259" key="2">
    <source>
        <dbReference type="PROSITE" id="PS50927"/>
    </source>
</evidence>
<name>A0A495IEV1_9MICO</name>
<organism evidence="3 4">
    <name type="scientific">Frondihabitans australicus</name>
    <dbReference type="NCBI Taxonomy" id="386892"/>
    <lineage>
        <taxon>Bacteria</taxon>
        <taxon>Bacillati</taxon>
        <taxon>Actinomycetota</taxon>
        <taxon>Actinomycetes</taxon>
        <taxon>Micrococcales</taxon>
        <taxon>Microbacteriaceae</taxon>
        <taxon>Frondihabitans</taxon>
    </lineage>
</organism>
<keyword evidence="1" id="KW-0732">Signal</keyword>
<dbReference type="RefSeq" id="WP_121368391.1">
    <property type="nucleotide sequence ID" value="NZ_RBKS01000001.1"/>
</dbReference>
<evidence type="ECO:0000313" key="4">
    <source>
        <dbReference type="Proteomes" id="UP000280008"/>
    </source>
</evidence>
<evidence type="ECO:0000313" key="3">
    <source>
        <dbReference type="EMBL" id="RKR73536.1"/>
    </source>
</evidence>
<dbReference type="GO" id="GO:0030246">
    <property type="term" value="F:carbohydrate binding"/>
    <property type="evidence" value="ECO:0007669"/>
    <property type="project" value="UniProtKB-KW"/>
</dbReference>
<dbReference type="InterPro" id="IPR001480">
    <property type="entry name" value="Bulb-type_lectin_dom"/>
</dbReference>
<reference evidence="3 4" key="1">
    <citation type="submission" date="2018-10" db="EMBL/GenBank/DDBJ databases">
        <title>Sequencing the genomes of 1000 actinobacteria strains.</title>
        <authorList>
            <person name="Klenk H.-P."/>
        </authorList>
    </citation>
    <scope>NUCLEOTIDE SEQUENCE [LARGE SCALE GENOMIC DNA]</scope>
    <source>
        <strain evidence="3 4">DSM 17894</strain>
    </source>
</reference>
<dbReference type="Gene3D" id="2.90.10.10">
    <property type="entry name" value="Bulb-type lectin domain"/>
    <property type="match status" value="2"/>
</dbReference>
<dbReference type="SMART" id="SM00108">
    <property type="entry name" value="B_lectin"/>
    <property type="match status" value="2"/>
</dbReference>
<dbReference type="PROSITE" id="PS50927">
    <property type="entry name" value="BULB_LECTIN"/>
    <property type="match status" value="2"/>
</dbReference>
<dbReference type="PROSITE" id="PS51318">
    <property type="entry name" value="TAT"/>
    <property type="match status" value="1"/>
</dbReference>
<comment type="caution">
    <text evidence="3">The sequence shown here is derived from an EMBL/GenBank/DDBJ whole genome shotgun (WGS) entry which is preliminary data.</text>
</comment>
<dbReference type="OrthoDB" id="516973at2"/>
<evidence type="ECO:0000256" key="1">
    <source>
        <dbReference type="SAM" id="SignalP"/>
    </source>
</evidence>
<dbReference type="Proteomes" id="UP000280008">
    <property type="component" value="Unassembled WGS sequence"/>
</dbReference>
<dbReference type="SUPFAM" id="SSF51110">
    <property type="entry name" value="alpha-D-mannose-specific plant lectins"/>
    <property type="match status" value="2"/>
</dbReference>
<dbReference type="AlphaFoldDB" id="A0A495IEV1"/>
<sequence length="257" mass="27123">MTLSLSRPFSRRRLLLAAIALAASAAVVAAMGLAHPAHATLPQDPYYLDAGQGLTAGQSVYSVFNQYTLEMQSDGNLVEYGNGHALWQTRTSGAGNHLLLQTDGNLVVYSNKGKALWQSGSRGKNAELFVSDIDVWIQAGGYEIWSEHPADTHTATTGDVMTADQSLDNAVSRLTLQTDGNLVEWNTNRVTWSSGTGGNSGATLHVQKDGNVVIYSSKGKALWSTGTGGAGSSVVFTETSKGVAEVVKAGKVLWHAG</sequence>
<keyword evidence="3" id="KW-0430">Lectin</keyword>
<dbReference type="InterPro" id="IPR006311">
    <property type="entry name" value="TAT_signal"/>
</dbReference>
<dbReference type="InterPro" id="IPR036426">
    <property type="entry name" value="Bulb-type_lectin_dom_sf"/>
</dbReference>
<proteinExistence type="predicted"/>
<gene>
    <name evidence="3" type="ORF">C8E83_0629</name>
</gene>